<dbReference type="InterPro" id="IPR057326">
    <property type="entry name" value="KR_dom"/>
</dbReference>
<dbReference type="InterPro" id="IPR020904">
    <property type="entry name" value="Sc_DH/Rdtase_CS"/>
</dbReference>
<dbReference type="PRINTS" id="PR00081">
    <property type="entry name" value="GDHRDH"/>
</dbReference>
<dbReference type="STRING" id="117157.SAMN04489717_2592"/>
<dbReference type="NCBIfam" id="NF005559">
    <property type="entry name" value="PRK07231.1"/>
    <property type="match status" value="1"/>
</dbReference>
<keyword evidence="5" id="KW-1185">Reference proteome</keyword>
<evidence type="ECO:0000313" key="5">
    <source>
        <dbReference type="Proteomes" id="UP000198983"/>
    </source>
</evidence>
<proteinExistence type="inferred from homology"/>
<evidence type="ECO:0000313" key="4">
    <source>
        <dbReference type="EMBL" id="SDS40550.1"/>
    </source>
</evidence>
<dbReference type="PROSITE" id="PS00061">
    <property type="entry name" value="ADH_SHORT"/>
    <property type="match status" value="1"/>
</dbReference>
<dbReference type="RefSeq" id="WP_092653566.1">
    <property type="nucleotide sequence ID" value="NZ_LT629732.1"/>
</dbReference>
<accession>A0A1H1RXW2</accession>
<sequence length="255" mass="26547">MGLESFELGGRVALITGGNRGLGLVMARALAGAGADVAVLSRQQAQAEKAAADIGQETGRRTLGIGADVTKAADVNDAVAAVVAEFGHLDILVNNAGVNIRKPVEEFDEESWDLVQATNLKAPYLCARAVSPHMKAQGYGRVINVGSMLGVSALPDRTAYCSSKAAVMQLTKVLALEWAGHGITVNALCPGPFATDLNIPVIENPETNKYFVDRIPLGRWGNPEELAGAAIFLASAASSFMTGSTLVVDGGWTAQ</sequence>
<evidence type="ECO:0000256" key="2">
    <source>
        <dbReference type="ARBA" id="ARBA00023002"/>
    </source>
</evidence>
<protein>
    <submittedName>
        <fullName evidence="4">Gluconate 5-dehydrogenase</fullName>
    </submittedName>
</protein>
<feature type="domain" description="Ketoreductase" evidence="3">
    <location>
        <begin position="11"/>
        <end position="191"/>
    </location>
</feature>
<evidence type="ECO:0000256" key="1">
    <source>
        <dbReference type="ARBA" id="ARBA00006484"/>
    </source>
</evidence>
<dbReference type="SMART" id="SM00822">
    <property type="entry name" value="PKS_KR"/>
    <property type="match status" value="1"/>
</dbReference>
<dbReference type="Pfam" id="PF13561">
    <property type="entry name" value="adh_short_C2"/>
    <property type="match status" value="1"/>
</dbReference>
<dbReference type="Gene3D" id="3.40.50.720">
    <property type="entry name" value="NAD(P)-binding Rossmann-like Domain"/>
    <property type="match status" value="1"/>
</dbReference>
<dbReference type="PRINTS" id="PR00080">
    <property type="entry name" value="SDRFAMILY"/>
</dbReference>
<organism evidence="4 5">
    <name type="scientific">Actinopolymorpha singaporensis</name>
    <dbReference type="NCBI Taxonomy" id="117157"/>
    <lineage>
        <taxon>Bacteria</taxon>
        <taxon>Bacillati</taxon>
        <taxon>Actinomycetota</taxon>
        <taxon>Actinomycetes</taxon>
        <taxon>Propionibacteriales</taxon>
        <taxon>Actinopolymorphaceae</taxon>
        <taxon>Actinopolymorpha</taxon>
    </lineage>
</organism>
<dbReference type="PANTHER" id="PTHR42760">
    <property type="entry name" value="SHORT-CHAIN DEHYDROGENASES/REDUCTASES FAMILY MEMBER"/>
    <property type="match status" value="1"/>
</dbReference>
<dbReference type="PANTHER" id="PTHR42760:SF124">
    <property type="entry name" value="SHORT-CHAIN DEHYDROGENASE_REDUCTASE"/>
    <property type="match status" value="1"/>
</dbReference>
<dbReference type="Proteomes" id="UP000198983">
    <property type="component" value="Chromosome I"/>
</dbReference>
<dbReference type="OrthoDB" id="286404at2"/>
<dbReference type="InterPro" id="IPR002347">
    <property type="entry name" value="SDR_fam"/>
</dbReference>
<dbReference type="GO" id="GO:0016616">
    <property type="term" value="F:oxidoreductase activity, acting on the CH-OH group of donors, NAD or NADP as acceptor"/>
    <property type="evidence" value="ECO:0007669"/>
    <property type="project" value="TreeGrafter"/>
</dbReference>
<dbReference type="FunFam" id="3.40.50.720:FF:000084">
    <property type="entry name" value="Short-chain dehydrogenase reductase"/>
    <property type="match status" value="1"/>
</dbReference>
<comment type="similarity">
    <text evidence="1">Belongs to the short-chain dehydrogenases/reductases (SDR) family.</text>
</comment>
<dbReference type="SUPFAM" id="SSF51735">
    <property type="entry name" value="NAD(P)-binding Rossmann-fold domains"/>
    <property type="match status" value="1"/>
</dbReference>
<gene>
    <name evidence="4" type="ORF">SAMN04489717_2592</name>
</gene>
<name>A0A1H1RXW2_9ACTN</name>
<evidence type="ECO:0000259" key="3">
    <source>
        <dbReference type="SMART" id="SM00822"/>
    </source>
</evidence>
<dbReference type="InterPro" id="IPR036291">
    <property type="entry name" value="NAD(P)-bd_dom_sf"/>
</dbReference>
<keyword evidence="2" id="KW-0560">Oxidoreductase</keyword>
<dbReference type="EMBL" id="LT629732">
    <property type="protein sequence ID" value="SDS40550.1"/>
    <property type="molecule type" value="Genomic_DNA"/>
</dbReference>
<dbReference type="AlphaFoldDB" id="A0A1H1RXW2"/>
<reference evidence="4 5" key="1">
    <citation type="submission" date="2016-10" db="EMBL/GenBank/DDBJ databases">
        <authorList>
            <person name="de Groot N.N."/>
        </authorList>
    </citation>
    <scope>NUCLEOTIDE SEQUENCE [LARGE SCALE GENOMIC DNA]</scope>
    <source>
        <strain evidence="4 5">DSM 22024</strain>
    </source>
</reference>